<dbReference type="GO" id="GO:0051539">
    <property type="term" value="F:4 iron, 4 sulfur cluster binding"/>
    <property type="evidence" value="ECO:0007669"/>
    <property type="project" value="UniProtKB-KW"/>
</dbReference>
<dbReference type="InterPro" id="IPR013785">
    <property type="entry name" value="Aldolase_TIM"/>
</dbReference>
<dbReference type="Pfam" id="PF04055">
    <property type="entry name" value="Radical_SAM"/>
    <property type="match status" value="1"/>
</dbReference>
<evidence type="ECO:0000256" key="5">
    <source>
        <dbReference type="ARBA" id="ARBA00023004"/>
    </source>
</evidence>
<gene>
    <name evidence="9" type="ORF">HU722_30655</name>
</gene>
<dbReference type="InterPro" id="IPR047207">
    <property type="entry name" value="SPASM_anSME"/>
</dbReference>
<dbReference type="SFLD" id="SFLDG01067">
    <property type="entry name" value="SPASM/twitch_domain_containing"/>
    <property type="match status" value="1"/>
</dbReference>
<dbReference type="Gene3D" id="3.20.20.70">
    <property type="entry name" value="Aldolase class I"/>
    <property type="match status" value="1"/>
</dbReference>
<keyword evidence="6" id="KW-0411">Iron-sulfur</keyword>
<dbReference type="Pfam" id="PF13186">
    <property type="entry name" value="SPASM"/>
    <property type="match status" value="1"/>
</dbReference>
<organism evidence="9">
    <name type="scientific">Pseudomonas tritici</name>
    <dbReference type="NCBI Taxonomy" id="2745518"/>
    <lineage>
        <taxon>Bacteria</taxon>
        <taxon>Pseudomonadati</taxon>
        <taxon>Pseudomonadota</taxon>
        <taxon>Gammaproteobacteria</taxon>
        <taxon>Pseudomonadales</taxon>
        <taxon>Pseudomonadaceae</taxon>
        <taxon>Pseudomonas</taxon>
    </lineage>
</organism>
<keyword evidence="2" id="KW-0004">4Fe-4S</keyword>
<evidence type="ECO:0000256" key="4">
    <source>
        <dbReference type="ARBA" id="ARBA00022723"/>
    </source>
</evidence>
<dbReference type="SFLD" id="SFLDG01072">
    <property type="entry name" value="dehydrogenase_like"/>
    <property type="match status" value="1"/>
</dbReference>
<name>A0A8H9YXG1_9PSED</name>
<dbReference type="InterPro" id="IPR034491">
    <property type="entry name" value="Anaerob_Ser_sulfatase-maturase"/>
</dbReference>
<dbReference type="SFLD" id="SFLDG01386">
    <property type="entry name" value="main_SPASM_domain-containing"/>
    <property type="match status" value="1"/>
</dbReference>
<dbReference type="PANTHER" id="PTHR43273">
    <property type="entry name" value="ANAEROBIC SULFATASE-MATURATING ENZYME HOMOLOG ASLB-RELATED"/>
    <property type="match status" value="1"/>
</dbReference>
<keyword evidence="4" id="KW-0479">Metal-binding</keyword>
<dbReference type="EMBL" id="JABWQF010000022">
    <property type="protein sequence ID" value="MBC3295900.1"/>
    <property type="molecule type" value="Genomic_DNA"/>
</dbReference>
<keyword evidence="5" id="KW-0408">Iron</keyword>
<evidence type="ECO:0000313" key="9">
    <source>
        <dbReference type="EMBL" id="MBC3295900.1"/>
    </source>
</evidence>
<evidence type="ECO:0000256" key="1">
    <source>
        <dbReference type="ARBA" id="ARBA00001966"/>
    </source>
</evidence>
<dbReference type="PANTHER" id="PTHR43273:SF3">
    <property type="entry name" value="ANAEROBIC SULFATASE-MATURATING ENZYME HOMOLOG ASLB-RELATED"/>
    <property type="match status" value="1"/>
</dbReference>
<dbReference type="GO" id="GO:0046872">
    <property type="term" value="F:metal ion binding"/>
    <property type="evidence" value="ECO:0007669"/>
    <property type="project" value="UniProtKB-KW"/>
</dbReference>
<sequence>MKSCHVMVKPTGATCNLACDYCFYLEKAQLYPERKTRSMNDEILKNFICQHIAAQEIDEVIFAWQGGEPTLAGLAFFQRAVALQKQFSQGKTILNTFQTNGLLLNEDWCRFFHQHNFLIGISIDGDAMLHDAFRKTVSGKPTHQRVVEAVDLLKKYKVEFNTLTVVNALNSQYPIRVYEFLKSLGSHHMQFIPLLETTVEEVNERSVTPSSFGVFLKTIFYHWIRRDIGVIEIPLFEHTFAAWCGLPALTCVFSPTCGNAFALEQNGDLYQCDHFVNSAHLLGNIQHSTIGEMLDSEASHLFGQNKQPAAPECLHCNVKFACHGGCPKDRISLSSRGVAELNYFCSSYQTFFRYTEPYMLMMKSLLDQGYSPSDIRHALCE</sequence>
<evidence type="ECO:0000256" key="7">
    <source>
        <dbReference type="ARBA" id="ARBA00023601"/>
    </source>
</evidence>
<dbReference type="SUPFAM" id="SSF102114">
    <property type="entry name" value="Radical SAM enzymes"/>
    <property type="match status" value="1"/>
</dbReference>
<dbReference type="InterPro" id="IPR023885">
    <property type="entry name" value="4Fe4S-binding_SPASM_dom"/>
</dbReference>
<dbReference type="GO" id="GO:0016491">
    <property type="term" value="F:oxidoreductase activity"/>
    <property type="evidence" value="ECO:0007669"/>
    <property type="project" value="InterPro"/>
</dbReference>
<dbReference type="SFLD" id="SFLDG01384">
    <property type="entry name" value="thioether_bond_formation_requi"/>
    <property type="match status" value="1"/>
</dbReference>
<dbReference type="InterPro" id="IPR058240">
    <property type="entry name" value="rSAM_sf"/>
</dbReference>
<dbReference type="AlphaFoldDB" id="A0A8H9YXG1"/>
<comment type="caution">
    <text evidence="9">The sequence shown here is derived from an EMBL/GenBank/DDBJ whole genome shotgun (WGS) entry which is preliminary data.</text>
</comment>
<dbReference type="PROSITE" id="PS51918">
    <property type="entry name" value="RADICAL_SAM"/>
    <property type="match status" value="1"/>
</dbReference>
<proteinExistence type="inferred from homology"/>
<accession>A0A8H9YXG1</accession>
<evidence type="ECO:0000256" key="2">
    <source>
        <dbReference type="ARBA" id="ARBA00022485"/>
    </source>
</evidence>
<comment type="cofactor">
    <cofactor evidence="1">
        <name>[4Fe-4S] cluster</name>
        <dbReference type="ChEBI" id="CHEBI:49883"/>
    </cofactor>
</comment>
<dbReference type="SFLD" id="SFLDS00029">
    <property type="entry name" value="Radical_SAM"/>
    <property type="match status" value="1"/>
</dbReference>
<reference evidence="9" key="1">
    <citation type="journal article" date="2020" name="Microorganisms">
        <title>Reliable Identification of Environmental Pseudomonas Isolates Using the rpoD Gene.</title>
        <authorList>
            <consortium name="The Broad Institute Genome Sequencing Platform"/>
            <person name="Girard L."/>
            <person name="Lood C."/>
            <person name="Rokni-Zadeh H."/>
            <person name="van Noort V."/>
            <person name="Lavigne R."/>
            <person name="De Mot R."/>
        </authorList>
    </citation>
    <scope>NUCLEOTIDE SEQUENCE [LARGE SCALE GENOMIC DNA]</scope>
    <source>
        <strain evidence="9">SWRI145</strain>
    </source>
</reference>
<evidence type="ECO:0000256" key="6">
    <source>
        <dbReference type="ARBA" id="ARBA00023014"/>
    </source>
</evidence>
<protein>
    <submittedName>
        <fullName evidence="9">Anaerobic sulfatase maturase</fullName>
    </submittedName>
</protein>
<feature type="domain" description="Radical SAM core" evidence="8">
    <location>
        <begin position="1"/>
        <end position="225"/>
    </location>
</feature>
<keyword evidence="3" id="KW-0949">S-adenosyl-L-methionine</keyword>
<dbReference type="SFLD" id="SFLDF00285">
    <property type="entry name" value="anaerobic_Ser-type_sulfatase-m"/>
    <property type="match status" value="1"/>
</dbReference>
<evidence type="ECO:0000259" key="8">
    <source>
        <dbReference type="PROSITE" id="PS51918"/>
    </source>
</evidence>
<dbReference type="InterPro" id="IPR007197">
    <property type="entry name" value="rSAM"/>
</dbReference>
<dbReference type="NCBIfam" id="TIGR03942">
    <property type="entry name" value="sulfatase_rSAM"/>
    <property type="match status" value="1"/>
</dbReference>
<evidence type="ECO:0000256" key="3">
    <source>
        <dbReference type="ARBA" id="ARBA00022691"/>
    </source>
</evidence>
<comment type="similarity">
    <text evidence="7">Belongs to the radical SAM superfamily. Anaerobic sulfatase-maturating enzyme family.</text>
</comment>
<dbReference type="CDD" id="cd01335">
    <property type="entry name" value="Radical_SAM"/>
    <property type="match status" value="1"/>
</dbReference>
<dbReference type="NCBIfam" id="TIGR04085">
    <property type="entry name" value="rSAM_more_4Fe4S"/>
    <property type="match status" value="1"/>
</dbReference>
<dbReference type="InterPro" id="IPR023867">
    <property type="entry name" value="Sulphatase_maturase_rSAM"/>
</dbReference>
<dbReference type="CDD" id="cd21120">
    <property type="entry name" value="SPASM_anSME"/>
    <property type="match status" value="1"/>
</dbReference>